<dbReference type="InterPro" id="IPR005502">
    <property type="entry name" value="Ribosyl_crysJ1"/>
</dbReference>
<organism evidence="1 2">
    <name type="scientific">Steroidobacter flavus</name>
    <dbReference type="NCBI Taxonomy" id="1842136"/>
    <lineage>
        <taxon>Bacteria</taxon>
        <taxon>Pseudomonadati</taxon>
        <taxon>Pseudomonadota</taxon>
        <taxon>Gammaproteobacteria</taxon>
        <taxon>Steroidobacterales</taxon>
        <taxon>Steroidobacteraceae</taxon>
        <taxon>Steroidobacter</taxon>
    </lineage>
</organism>
<name>A0ABV8SPG2_9GAMM</name>
<dbReference type="EMBL" id="JBHSDU010000003">
    <property type="protein sequence ID" value="MFC4309231.1"/>
    <property type="molecule type" value="Genomic_DNA"/>
</dbReference>
<dbReference type="InterPro" id="IPR050792">
    <property type="entry name" value="ADP-ribosylglycohydrolase"/>
</dbReference>
<dbReference type="PANTHER" id="PTHR16222">
    <property type="entry name" value="ADP-RIBOSYLGLYCOHYDROLASE"/>
    <property type="match status" value="1"/>
</dbReference>
<gene>
    <name evidence="1" type="ORF">ACFPN2_09080</name>
</gene>
<proteinExistence type="predicted"/>
<keyword evidence="2" id="KW-1185">Reference proteome</keyword>
<dbReference type="RefSeq" id="WP_380596292.1">
    <property type="nucleotide sequence ID" value="NZ_JBHSDU010000003.1"/>
</dbReference>
<protein>
    <submittedName>
        <fullName evidence="1">ADP-ribosylglycohydrolase family protein</fullName>
    </submittedName>
</protein>
<evidence type="ECO:0000313" key="2">
    <source>
        <dbReference type="Proteomes" id="UP001595904"/>
    </source>
</evidence>
<reference evidence="2" key="1">
    <citation type="journal article" date="2019" name="Int. J. Syst. Evol. Microbiol.">
        <title>The Global Catalogue of Microorganisms (GCM) 10K type strain sequencing project: providing services to taxonomists for standard genome sequencing and annotation.</title>
        <authorList>
            <consortium name="The Broad Institute Genomics Platform"/>
            <consortium name="The Broad Institute Genome Sequencing Center for Infectious Disease"/>
            <person name="Wu L."/>
            <person name="Ma J."/>
        </authorList>
    </citation>
    <scope>NUCLEOTIDE SEQUENCE [LARGE SCALE GENOMIC DNA]</scope>
    <source>
        <strain evidence="2">CGMCC 1.10759</strain>
    </source>
</reference>
<evidence type="ECO:0000313" key="1">
    <source>
        <dbReference type="EMBL" id="MFC4309231.1"/>
    </source>
</evidence>
<comment type="caution">
    <text evidence="1">The sequence shown here is derived from an EMBL/GenBank/DDBJ whole genome shotgun (WGS) entry which is preliminary data.</text>
</comment>
<dbReference type="InterPro" id="IPR036705">
    <property type="entry name" value="Ribosyl_crysJ1_sf"/>
</dbReference>
<dbReference type="PANTHER" id="PTHR16222:SF12">
    <property type="entry name" value="ADP-RIBOSYLGLYCOHYDROLASE-RELATED"/>
    <property type="match status" value="1"/>
</dbReference>
<dbReference type="Pfam" id="PF03747">
    <property type="entry name" value="ADP_ribosyl_GH"/>
    <property type="match status" value="1"/>
</dbReference>
<sequence>MESMSLNARYRGALVGLACGDAVGTTVEFMPRGTFPPVTDMVGGGPFVLKAGQWTDDTSMALCLAESLLYRKGFDATDQMNRYCNWWQHGYLSSTGECFDIGNATRAALQRYLQTRDPFSGATDPRSGGNGSLMRLAPVVLFFFNDPAACLHFAEASSRTTHAAPEPVECCRVLAQALIAILRGVPRNELLSHAGEGIHEPKVVGILARDYQSTTGAEIRGSGYCIDSLAAALWSFLTTEDFESAILRAVNLGDDADTTAAICGQLAGAYYGVEGIPRAWRMRLAMAEYIDETAQRLFASCAAATRHP</sequence>
<dbReference type="SUPFAM" id="SSF101478">
    <property type="entry name" value="ADP-ribosylglycohydrolase"/>
    <property type="match status" value="1"/>
</dbReference>
<dbReference type="Proteomes" id="UP001595904">
    <property type="component" value="Unassembled WGS sequence"/>
</dbReference>
<dbReference type="Gene3D" id="1.10.4080.10">
    <property type="entry name" value="ADP-ribosylation/Crystallin J1"/>
    <property type="match status" value="1"/>
</dbReference>
<accession>A0ABV8SPG2</accession>